<dbReference type="GO" id="GO:0050334">
    <property type="term" value="F:thiaminase activity"/>
    <property type="evidence" value="ECO:0007669"/>
    <property type="project" value="UniProtKB-EC"/>
</dbReference>
<evidence type="ECO:0000256" key="8">
    <source>
        <dbReference type="ARBA" id="ARBA00060919"/>
    </source>
</evidence>
<dbReference type="OrthoDB" id="37730at2759"/>
<dbReference type="FunFam" id="1.20.910.10:FF:000007">
    <property type="entry name" value="Bifunctional TENA-E protein"/>
    <property type="match status" value="1"/>
</dbReference>
<feature type="binding site" evidence="13">
    <location>
        <position position="96"/>
    </location>
    <ligand>
        <name>substrate</name>
    </ligand>
</feature>
<comment type="catalytic activity">
    <reaction evidence="1">
        <text>4-amino-5-aminomethyl-2-methylpyrimidine + H2O = 4-amino-5-hydroxymethyl-2-methylpyrimidine + NH4(+)</text>
        <dbReference type="Rhea" id="RHEA:31799"/>
        <dbReference type="ChEBI" id="CHEBI:15377"/>
        <dbReference type="ChEBI" id="CHEBI:16892"/>
        <dbReference type="ChEBI" id="CHEBI:28938"/>
        <dbReference type="ChEBI" id="CHEBI:63416"/>
        <dbReference type="EC" id="3.5.99.2"/>
    </reaction>
</comment>
<dbReference type="InterPro" id="IPR016084">
    <property type="entry name" value="Haem_Oase-like_multi-hlx"/>
</dbReference>
<evidence type="ECO:0000259" key="14">
    <source>
        <dbReference type="Pfam" id="PF03070"/>
    </source>
</evidence>
<comment type="catalytic activity">
    <reaction evidence="7">
        <text>N-formyl-4-amino-5-aminomethyl-2-methylpyrimidine + H2O = 4-amino-5-aminomethyl-2-methylpyrimidine + formate</text>
        <dbReference type="Rhea" id="RHEA:46212"/>
        <dbReference type="ChEBI" id="CHEBI:15377"/>
        <dbReference type="ChEBI" id="CHEBI:15740"/>
        <dbReference type="ChEBI" id="CHEBI:63416"/>
        <dbReference type="ChEBI" id="CHEBI:85895"/>
    </reaction>
</comment>
<dbReference type="InterPro" id="IPR026285">
    <property type="entry name" value="TenA_E"/>
</dbReference>
<evidence type="ECO:0000256" key="6">
    <source>
        <dbReference type="ARBA" id="ARBA00023157"/>
    </source>
</evidence>
<evidence type="ECO:0000256" key="5">
    <source>
        <dbReference type="ARBA" id="ARBA00022977"/>
    </source>
</evidence>
<evidence type="ECO:0000256" key="2">
    <source>
        <dbReference type="ARBA" id="ARBA00004948"/>
    </source>
</evidence>
<dbReference type="EC" id="3.5.99.2" evidence="3"/>
<dbReference type="PANTHER" id="PTHR43198:SF5">
    <property type="entry name" value="BIFUNCTIONAL TENA-E PROTEIN"/>
    <property type="match status" value="1"/>
</dbReference>
<gene>
    <name evidence="15" type="ORF">DEO72_LG2g382</name>
</gene>
<keyword evidence="6" id="KW-1015">Disulfide bond</keyword>
<dbReference type="GO" id="GO:0009228">
    <property type="term" value="P:thiamine biosynthetic process"/>
    <property type="evidence" value="ECO:0007669"/>
    <property type="project" value="UniProtKB-KW"/>
</dbReference>
<dbReference type="GO" id="GO:0005829">
    <property type="term" value="C:cytosol"/>
    <property type="evidence" value="ECO:0007669"/>
    <property type="project" value="TreeGrafter"/>
</dbReference>
<feature type="active site" description="Proton donor" evidence="12">
    <location>
        <position position="218"/>
    </location>
</feature>
<evidence type="ECO:0000256" key="10">
    <source>
        <dbReference type="ARBA" id="ARBA00079571"/>
    </source>
</evidence>
<evidence type="ECO:0000313" key="15">
    <source>
        <dbReference type="EMBL" id="QCD80063.1"/>
    </source>
</evidence>
<reference evidence="15 16" key="1">
    <citation type="submission" date="2019-04" db="EMBL/GenBank/DDBJ databases">
        <title>An improved genome assembly and genetic linkage map for asparagus bean, Vigna unguiculata ssp. sesquipedialis.</title>
        <authorList>
            <person name="Xia Q."/>
            <person name="Zhang R."/>
            <person name="Dong Y."/>
        </authorList>
    </citation>
    <scope>NUCLEOTIDE SEQUENCE [LARGE SCALE GENOMIC DNA]</scope>
    <source>
        <tissue evidence="15">Leaf</tissue>
    </source>
</reference>
<evidence type="ECO:0000256" key="9">
    <source>
        <dbReference type="ARBA" id="ARBA00077314"/>
    </source>
</evidence>
<dbReference type="Pfam" id="PF03070">
    <property type="entry name" value="TENA_THI-4"/>
    <property type="match status" value="1"/>
</dbReference>
<feature type="binding site" evidence="13">
    <location>
        <position position="148"/>
    </location>
    <ligand>
        <name>substrate</name>
    </ligand>
</feature>
<evidence type="ECO:0000313" key="16">
    <source>
        <dbReference type="Proteomes" id="UP000501690"/>
    </source>
</evidence>
<accession>A0A4D6KTY8</accession>
<evidence type="ECO:0000256" key="11">
    <source>
        <dbReference type="ARBA" id="ARBA00082825"/>
    </source>
</evidence>
<evidence type="ECO:0000256" key="1">
    <source>
        <dbReference type="ARBA" id="ARBA00001881"/>
    </source>
</evidence>
<dbReference type="CDD" id="cd19357">
    <property type="entry name" value="TenA_E_At3g16990-like"/>
    <property type="match status" value="1"/>
</dbReference>
<keyword evidence="5" id="KW-0784">Thiamine biosynthesis</keyword>
<proteinExistence type="inferred from homology"/>
<evidence type="ECO:0000256" key="7">
    <source>
        <dbReference type="ARBA" id="ARBA00050721"/>
    </source>
</evidence>
<evidence type="ECO:0000256" key="13">
    <source>
        <dbReference type="PIRSR" id="PIRSR003170-2"/>
    </source>
</evidence>
<organism evidence="15 16">
    <name type="scientific">Vigna unguiculata</name>
    <name type="common">Cowpea</name>
    <dbReference type="NCBI Taxonomy" id="3917"/>
    <lineage>
        <taxon>Eukaryota</taxon>
        <taxon>Viridiplantae</taxon>
        <taxon>Streptophyta</taxon>
        <taxon>Embryophyta</taxon>
        <taxon>Tracheophyta</taxon>
        <taxon>Spermatophyta</taxon>
        <taxon>Magnoliopsida</taxon>
        <taxon>eudicotyledons</taxon>
        <taxon>Gunneridae</taxon>
        <taxon>Pentapetalae</taxon>
        <taxon>rosids</taxon>
        <taxon>fabids</taxon>
        <taxon>Fabales</taxon>
        <taxon>Fabaceae</taxon>
        <taxon>Papilionoideae</taxon>
        <taxon>50 kb inversion clade</taxon>
        <taxon>NPAAA clade</taxon>
        <taxon>indigoferoid/millettioid clade</taxon>
        <taxon>Phaseoleae</taxon>
        <taxon>Vigna</taxon>
    </lineage>
</organism>
<dbReference type="SUPFAM" id="SSF48613">
    <property type="entry name" value="Heme oxygenase-like"/>
    <property type="match status" value="1"/>
</dbReference>
<name>A0A4D6KTY8_VIGUN</name>
<sequence length="229" mass="26001">MEEKAKGEEKKVGVIETWLRKHRLLFNGATRHPLILSIRDGSINIASFKSWLAQDYLFVRAFVPFVASVLIKAWKESDESGDMEVILGGVASLEDEISWFKREASKWGISLSEVVPQQANKKYCGLLESLMSPDVEYSVAITAFWAIEAVYQESFAHCIGEGSKTPEELKGTCERWGNEAFAKYCLSLQNIAERRLQKASDEELKKAEAMFLNVLEYEVDFWNMSRGNV</sequence>
<feature type="domain" description="Thiaminase-2/PQQC" evidence="14">
    <location>
        <begin position="20"/>
        <end position="226"/>
    </location>
</feature>
<comment type="similarity">
    <text evidence="8">Belongs to the thiaminase-2 family.</text>
</comment>
<comment type="pathway">
    <text evidence="2">Cofactor biosynthesis; thiamine diphosphate biosynthesis.</text>
</comment>
<dbReference type="Gene3D" id="1.20.910.10">
    <property type="entry name" value="Heme oxygenase-like"/>
    <property type="match status" value="1"/>
</dbReference>
<keyword evidence="16" id="KW-1185">Reference proteome</keyword>
<keyword evidence="4" id="KW-0378">Hydrolase</keyword>
<dbReference type="PIRSF" id="PIRSF003170">
    <property type="entry name" value="Pet18p"/>
    <property type="match status" value="1"/>
</dbReference>
<evidence type="ECO:0000256" key="3">
    <source>
        <dbReference type="ARBA" id="ARBA00012684"/>
    </source>
</evidence>
<feature type="binding site" evidence="13">
    <location>
        <position position="55"/>
    </location>
    <ligand>
        <name>substrate</name>
    </ligand>
</feature>
<evidence type="ECO:0000256" key="4">
    <source>
        <dbReference type="ARBA" id="ARBA00022801"/>
    </source>
</evidence>
<evidence type="ECO:0000256" key="12">
    <source>
        <dbReference type="PIRSR" id="PIRSR003170-1"/>
    </source>
</evidence>
<dbReference type="Gramene" id="Vigun03g414600.1.v1.2">
    <property type="protein sequence ID" value="Vigun03g414600.1.v1.2"/>
    <property type="gene ID" value="Vigun03g414600.v1.2"/>
</dbReference>
<protein>
    <recommendedName>
        <fullName evidence="3">aminopyrimidine aminohydrolase</fullName>
        <ecNumber evidence="3">3.5.99.2</ecNumber>
    </recommendedName>
    <alternativeName>
        <fullName evidence="10">Aminopyrimidine aminohydrolase</fullName>
    </alternativeName>
    <alternativeName>
        <fullName evidence="11">Formylaminopyrimidine amidohydrolase</fullName>
    </alternativeName>
    <alternativeName>
        <fullName evidence="9">Formylaminopyrimidine deformylase</fullName>
    </alternativeName>
</protein>
<dbReference type="InterPro" id="IPR050967">
    <property type="entry name" value="Thiamine_Salvage_TenA"/>
</dbReference>
<dbReference type="InterPro" id="IPR004305">
    <property type="entry name" value="Thiaminase-2/PQQC"/>
</dbReference>
<dbReference type="Proteomes" id="UP000501690">
    <property type="component" value="Linkage Group LG2"/>
</dbReference>
<dbReference type="PANTHER" id="PTHR43198">
    <property type="entry name" value="BIFUNCTIONAL TH2 PROTEIN"/>
    <property type="match status" value="1"/>
</dbReference>
<dbReference type="AlphaFoldDB" id="A0A4D6KTY8"/>
<dbReference type="EMBL" id="CP039346">
    <property type="protein sequence ID" value="QCD80063.1"/>
    <property type="molecule type" value="Genomic_DNA"/>
</dbReference>